<accession>A0A2I6UG66</accession>
<organism evidence="1 2">
    <name type="scientific">Klebsiella phage vB_Kpn_F48</name>
    <dbReference type="NCBI Taxonomy" id="2070028"/>
    <lineage>
        <taxon>Viruses</taxon>
        <taxon>Duplodnaviria</taxon>
        <taxon>Heunggongvirae</taxon>
        <taxon>Uroviricota</taxon>
        <taxon>Caudoviricetes</taxon>
        <taxon>Marfavirus</taxon>
        <taxon>Marfavirus F48</taxon>
    </lineage>
</organism>
<protein>
    <submittedName>
        <fullName evidence="1">Uncharacterized protein</fullName>
    </submittedName>
</protein>
<name>A0A2I6UG66_9CAUD</name>
<dbReference type="EMBL" id="MG746602">
    <property type="protein sequence ID" value="AUO78906.1"/>
    <property type="molecule type" value="Genomic_DNA"/>
</dbReference>
<dbReference type="Proteomes" id="UP000240294">
    <property type="component" value="Genome"/>
</dbReference>
<gene>
    <name evidence="1" type="ORF">vBKpnF48_281</name>
</gene>
<proteinExistence type="predicted"/>
<reference evidence="2" key="1">
    <citation type="submission" date="2018-01" db="EMBL/GenBank/DDBJ databases">
        <title>Direct submission.</title>
        <authorList>
            <person name="Ciacci N."/>
        </authorList>
    </citation>
    <scope>NUCLEOTIDE SEQUENCE [LARGE SCALE GENOMIC DNA]</scope>
</reference>
<evidence type="ECO:0000313" key="1">
    <source>
        <dbReference type="EMBL" id="AUO78906.1"/>
    </source>
</evidence>
<sequence length="80" mass="9158">MKITKTFETNSDREIPLGCCLIHWKEGGHSDAVIGQLEDGSRYFACANWTAREEERAQLIGSVKVNWDEIERIEFITVKS</sequence>
<keyword evidence="2" id="KW-1185">Reference proteome</keyword>
<evidence type="ECO:0000313" key="2">
    <source>
        <dbReference type="Proteomes" id="UP000240294"/>
    </source>
</evidence>